<gene>
    <name evidence="1" type="ORF">H5410_037194</name>
</gene>
<dbReference type="Proteomes" id="UP000824120">
    <property type="component" value="Chromosome 7"/>
</dbReference>
<reference evidence="1 2" key="1">
    <citation type="submission" date="2020-09" db="EMBL/GenBank/DDBJ databases">
        <title>De no assembly of potato wild relative species, Solanum commersonii.</title>
        <authorList>
            <person name="Cho K."/>
        </authorList>
    </citation>
    <scope>NUCLEOTIDE SEQUENCE [LARGE SCALE GENOMIC DNA]</scope>
    <source>
        <strain evidence="1">LZ3.2</strain>
        <tissue evidence="1">Leaf</tissue>
    </source>
</reference>
<evidence type="ECO:0000313" key="2">
    <source>
        <dbReference type="Proteomes" id="UP000824120"/>
    </source>
</evidence>
<evidence type="ECO:0000313" key="1">
    <source>
        <dbReference type="EMBL" id="KAG5595962.1"/>
    </source>
</evidence>
<comment type="caution">
    <text evidence="1">The sequence shown here is derived from an EMBL/GenBank/DDBJ whole genome shotgun (WGS) entry which is preliminary data.</text>
</comment>
<organism evidence="1 2">
    <name type="scientific">Solanum commersonii</name>
    <name type="common">Commerson's wild potato</name>
    <name type="synonym">Commerson's nightshade</name>
    <dbReference type="NCBI Taxonomy" id="4109"/>
    <lineage>
        <taxon>Eukaryota</taxon>
        <taxon>Viridiplantae</taxon>
        <taxon>Streptophyta</taxon>
        <taxon>Embryophyta</taxon>
        <taxon>Tracheophyta</taxon>
        <taxon>Spermatophyta</taxon>
        <taxon>Magnoliopsida</taxon>
        <taxon>eudicotyledons</taxon>
        <taxon>Gunneridae</taxon>
        <taxon>Pentapetalae</taxon>
        <taxon>asterids</taxon>
        <taxon>lamiids</taxon>
        <taxon>Solanales</taxon>
        <taxon>Solanaceae</taxon>
        <taxon>Solanoideae</taxon>
        <taxon>Solaneae</taxon>
        <taxon>Solanum</taxon>
    </lineage>
</organism>
<protein>
    <submittedName>
        <fullName evidence="1">Uncharacterized protein</fullName>
    </submittedName>
</protein>
<proteinExistence type="predicted"/>
<accession>A0A9J5Y7B6</accession>
<feature type="non-terminal residue" evidence="1">
    <location>
        <position position="1"/>
    </location>
</feature>
<sequence length="48" mass="5560">ILASKVVQITRSFFFFRSGFIQYKLPGCNHHYRIVSWVSCIAGFHALL</sequence>
<dbReference type="AlphaFoldDB" id="A0A9J5Y7B6"/>
<name>A0A9J5Y7B6_SOLCO</name>
<dbReference type="EMBL" id="JACXVP010000007">
    <property type="protein sequence ID" value="KAG5595962.1"/>
    <property type="molecule type" value="Genomic_DNA"/>
</dbReference>
<keyword evidence="2" id="KW-1185">Reference proteome</keyword>